<protein>
    <submittedName>
        <fullName evidence="2">Uncharacterized protein</fullName>
    </submittedName>
</protein>
<feature type="signal peptide" evidence="1">
    <location>
        <begin position="1"/>
        <end position="23"/>
    </location>
</feature>
<reference evidence="2 3" key="1">
    <citation type="submission" date="2016-07" db="EMBL/GenBank/DDBJ databases">
        <title>Complete genome sequence of Altererythrobacter dongtanensis KCTC 22672, a type strain with esterase isolated from tidal flat.</title>
        <authorList>
            <person name="Cheng H."/>
            <person name="Wu Y.-H."/>
            <person name="Zhou P."/>
            <person name="Huo Y.-Y."/>
            <person name="Wang C.-S."/>
            <person name="Xu X.-W."/>
        </authorList>
    </citation>
    <scope>NUCLEOTIDE SEQUENCE [LARGE SCALE GENOMIC DNA]</scope>
    <source>
        <strain evidence="2 3">KCTC 22672</strain>
    </source>
</reference>
<name>A0A1B2AEG3_9SPHN</name>
<feature type="chain" id="PRO_5008534083" evidence="1">
    <location>
        <begin position="24"/>
        <end position="114"/>
    </location>
</feature>
<dbReference type="Proteomes" id="UP000092932">
    <property type="component" value="Chromosome"/>
</dbReference>
<evidence type="ECO:0000313" key="3">
    <source>
        <dbReference type="Proteomes" id="UP000092932"/>
    </source>
</evidence>
<keyword evidence="3" id="KW-1185">Reference proteome</keyword>
<dbReference type="AlphaFoldDB" id="A0A1B2AEG3"/>
<proteinExistence type="predicted"/>
<gene>
    <name evidence="2" type="ORF">A6F68_02019</name>
</gene>
<dbReference type="EMBL" id="CP016591">
    <property type="protein sequence ID" value="ANY20527.1"/>
    <property type="molecule type" value="Genomic_DNA"/>
</dbReference>
<evidence type="ECO:0000256" key="1">
    <source>
        <dbReference type="SAM" id="SignalP"/>
    </source>
</evidence>
<evidence type="ECO:0000313" key="2">
    <source>
        <dbReference type="EMBL" id="ANY20527.1"/>
    </source>
</evidence>
<dbReference type="KEGG" id="ado:A6F68_02019"/>
<keyword evidence="1" id="KW-0732">Signal</keyword>
<sequence>MHFMYLASGASAAFLVIGSGVSAQTVDITGQNVVVDQLTPPGGRFVPTYFNTVAYGPGTPPASDWPASYDGVERAAADHRDPIPGKGSQLRRKSGWLPDRRQYFSSPLAFSRAW</sequence>
<accession>A0A1B2AEG3</accession>
<organism evidence="2 3">
    <name type="scientific">Tsuneonella dongtanensis</name>
    <dbReference type="NCBI Taxonomy" id="692370"/>
    <lineage>
        <taxon>Bacteria</taxon>
        <taxon>Pseudomonadati</taxon>
        <taxon>Pseudomonadota</taxon>
        <taxon>Alphaproteobacteria</taxon>
        <taxon>Sphingomonadales</taxon>
        <taxon>Erythrobacteraceae</taxon>
        <taxon>Tsuneonella</taxon>
    </lineage>
</organism>